<evidence type="ECO:0000313" key="2">
    <source>
        <dbReference type="EMBL" id="KAF2886883.1"/>
    </source>
</evidence>
<evidence type="ECO:0000313" key="3">
    <source>
        <dbReference type="Proteomes" id="UP000801492"/>
    </source>
</evidence>
<keyword evidence="3" id="KW-1185">Reference proteome</keyword>
<protein>
    <submittedName>
        <fullName evidence="2">Uncharacterized protein</fullName>
    </submittedName>
</protein>
<dbReference type="Proteomes" id="UP000801492">
    <property type="component" value="Unassembled WGS sequence"/>
</dbReference>
<gene>
    <name evidence="2" type="ORF">ILUMI_19290</name>
</gene>
<proteinExistence type="predicted"/>
<reference evidence="2" key="1">
    <citation type="submission" date="2019-08" db="EMBL/GenBank/DDBJ databases">
        <title>The genome of the North American firefly Photinus pyralis.</title>
        <authorList>
            <consortium name="Photinus pyralis genome working group"/>
            <person name="Fallon T.R."/>
            <person name="Sander Lower S.E."/>
            <person name="Weng J.-K."/>
        </authorList>
    </citation>
    <scope>NUCLEOTIDE SEQUENCE</scope>
    <source>
        <strain evidence="2">TRF0915ILg1</strain>
        <tissue evidence="2">Whole body</tissue>
    </source>
</reference>
<sequence>MNQEELLDIYLDIESGEYEDISPDARSMISNDECSSDAEKFDQHEPEPELEMEVSDVESDLDILLKTIQDQLSRDKQNKNDKRMKKREFDYYVGNNGFLAVKWRYSKSVHLLFNYHNPEYVEPLKERVKMTPKKIFLVRNF</sequence>
<dbReference type="OrthoDB" id="8193855at2759"/>
<dbReference type="AlphaFoldDB" id="A0A8K0CGG4"/>
<comment type="caution">
    <text evidence="2">The sequence shown here is derived from an EMBL/GenBank/DDBJ whole genome shotgun (WGS) entry which is preliminary data.</text>
</comment>
<feature type="compositionally biased region" description="Basic and acidic residues" evidence="1">
    <location>
        <begin position="37"/>
        <end position="47"/>
    </location>
</feature>
<name>A0A8K0CGG4_IGNLU</name>
<feature type="region of interest" description="Disordered" evidence="1">
    <location>
        <begin position="27"/>
        <end position="48"/>
    </location>
</feature>
<evidence type="ECO:0000256" key="1">
    <source>
        <dbReference type="SAM" id="MobiDB-lite"/>
    </source>
</evidence>
<accession>A0A8K0CGG4</accession>
<organism evidence="2 3">
    <name type="scientific">Ignelater luminosus</name>
    <name type="common">Cucubano</name>
    <name type="synonym">Pyrophorus luminosus</name>
    <dbReference type="NCBI Taxonomy" id="2038154"/>
    <lineage>
        <taxon>Eukaryota</taxon>
        <taxon>Metazoa</taxon>
        <taxon>Ecdysozoa</taxon>
        <taxon>Arthropoda</taxon>
        <taxon>Hexapoda</taxon>
        <taxon>Insecta</taxon>
        <taxon>Pterygota</taxon>
        <taxon>Neoptera</taxon>
        <taxon>Endopterygota</taxon>
        <taxon>Coleoptera</taxon>
        <taxon>Polyphaga</taxon>
        <taxon>Elateriformia</taxon>
        <taxon>Elateroidea</taxon>
        <taxon>Elateridae</taxon>
        <taxon>Agrypninae</taxon>
        <taxon>Pyrophorini</taxon>
        <taxon>Ignelater</taxon>
    </lineage>
</organism>
<dbReference type="EMBL" id="VTPC01086090">
    <property type="protein sequence ID" value="KAF2886883.1"/>
    <property type="molecule type" value="Genomic_DNA"/>
</dbReference>